<dbReference type="PROSITE" id="PS51900">
    <property type="entry name" value="CB"/>
    <property type="match status" value="1"/>
</dbReference>
<dbReference type="SUPFAM" id="SSF56349">
    <property type="entry name" value="DNA breaking-rejoining enzymes"/>
    <property type="match status" value="1"/>
</dbReference>
<dbReference type="Gene3D" id="1.10.443.10">
    <property type="entry name" value="Intergrase catalytic core"/>
    <property type="match status" value="1"/>
</dbReference>
<keyword evidence="9" id="KW-1185">Reference proteome</keyword>
<dbReference type="InterPro" id="IPR050090">
    <property type="entry name" value="Tyrosine_recombinase_XerCD"/>
</dbReference>
<evidence type="ECO:0000256" key="4">
    <source>
        <dbReference type="ARBA" id="ARBA00023172"/>
    </source>
</evidence>
<dbReference type="InterPro" id="IPR004107">
    <property type="entry name" value="Integrase_SAM-like_N"/>
</dbReference>
<dbReference type="Gene3D" id="1.10.150.130">
    <property type="match status" value="1"/>
</dbReference>
<dbReference type="InterPro" id="IPR013762">
    <property type="entry name" value="Integrase-like_cat_sf"/>
</dbReference>
<dbReference type="InterPro" id="IPR010998">
    <property type="entry name" value="Integrase_recombinase_N"/>
</dbReference>
<dbReference type="PANTHER" id="PTHR30349:SF64">
    <property type="entry name" value="PROPHAGE INTEGRASE INTD-RELATED"/>
    <property type="match status" value="1"/>
</dbReference>
<dbReference type="OrthoDB" id="9801717at2"/>
<reference evidence="8 9" key="1">
    <citation type="submission" date="2019-04" db="EMBL/GenBank/DDBJ databases">
        <title>Draft genome sequence of Robertkochia marina CC-AMO-30D.</title>
        <authorList>
            <person name="Hameed A."/>
            <person name="Lin S.-Y."/>
            <person name="Shahina M."/>
            <person name="Lai W.-A."/>
            <person name="Young C.-C."/>
        </authorList>
    </citation>
    <scope>NUCLEOTIDE SEQUENCE [LARGE SCALE GENOMIC DNA]</scope>
    <source>
        <strain evidence="8 9">CC-AMO-30D</strain>
    </source>
</reference>
<dbReference type="GO" id="GO:0015074">
    <property type="term" value="P:DNA integration"/>
    <property type="evidence" value="ECO:0007669"/>
    <property type="project" value="UniProtKB-KW"/>
</dbReference>
<dbReference type="PANTHER" id="PTHR30349">
    <property type="entry name" value="PHAGE INTEGRASE-RELATED"/>
    <property type="match status" value="1"/>
</dbReference>
<evidence type="ECO:0000256" key="1">
    <source>
        <dbReference type="ARBA" id="ARBA00008857"/>
    </source>
</evidence>
<proteinExistence type="inferred from homology"/>
<dbReference type="GO" id="GO:0003677">
    <property type="term" value="F:DNA binding"/>
    <property type="evidence" value="ECO:0007669"/>
    <property type="project" value="UniProtKB-UniRule"/>
</dbReference>
<dbReference type="Pfam" id="PF00589">
    <property type="entry name" value="Phage_integrase"/>
    <property type="match status" value="1"/>
</dbReference>
<keyword evidence="2" id="KW-0229">DNA integration</keyword>
<dbReference type="InterPro" id="IPR002104">
    <property type="entry name" value="Integrase_catalytic"/>
</dbReference>
<accession>A0A4S3M238</accession>
<dbReference type="Pfam" id="PF13495">
    <property type="entry name" value="Phage_int_SAM_4"/>
    <property type="match status" value="1"/>
</dbReference>
<evidence type="ECO:0000259" key="7">
    <source>
        <dbReference type="PROSITE" id="PS51900"/>
    </source>
</evidence>
<evidence type="ECO:0000313" key="8">
    <source>
        <dbReference type="EMBL" id="THD68097.1"/>
    </source>
</evidence>
<comment type="similarity">
    <text evidence="1">Belongs to the 'phage' integrase family.</text>
</comment>
<dbReference type="InterPro" id="IPR011010">
    <property type="entry name" value="DNA_brk_join_enz"/>
</dbReference>
<name>A0A4S3M238_9FLAO</name>
<sequence>MYWMHQMRYSKNTIKTYIGLLHVFFDFFREKIPTEINLRDIDRFNQEYILGNGYSRVFQNQLISALKLYYMRYHNKELDIMHLERPRKARKLPEVLSKEEVIDLLTAVRNLKHRFLLSLVYSCGLRIGEALNLRLTDLDTTRKFMHVRHAKGAKDRFIPLSDRTLEKLRDYLRTYRPKDYVFEGQDGGPYTQSSARQVLSRALAHTNITKHVTLHTLRHSYATHLLENGTDIRYIQELLGHCDPKTTMIYTHVSTSSLQKIRNPFDDLDL</sequence>
<dbReference type="Proteomes" id="UP000305939">
    <property type="component" value="Unassembled WGS sequence"/>
</dbReference>
<gene>
    <name evidence="8" type="ORF">E7Z59_07175</name>
</gene>
<keyword evidence="4" id="KW-0233">DNA recombination</keyword>
<comment type="caution">
    <text evidence="8">The sequence shown here is derived from an EMBL/GenBank/DDBJ whole genome shotgun (WGS) entry which is preliminary data.</text>
</comment>
<evidence type="ECO:0000256" key="2">
    <source>
        <dbReference type="ARBA" id="ARBA00022908"/>
    </source>
</evidence>
<dbReference type="GO" id="GO:0006310">
    <property type="term" value="P:DNA recombination"/>
    <property type="evidence" value="ECO:0007669"/>
    <property type="project" value="UniProtKB-KW"/>
</dbReference>
<evidence type="ECO:0000259" key="6">
    <source>
        <dbReference type="PROSITE" id="PS51898"/>
    </source>
</evidence>
<dbReference type="PROSITE" id="PS51898">
    <property type="entry name" value="TYR_RECOMBINASE"/>
    <property type="match status" value="1"/>
</dbReference>
<evidence type="ECO:0000256" key="5">
    <source>
        <dbReference type="PROSITE-ProRule" id="PRU01248"/>
    </source>
</evidence>
<evidence type="ECO:0000256" key="3">
    <source>
        <dbReference type="ARBA" id="ARBA00023125"/>
    </source>
</evidence>
<dbReference type="EMBL" id="SSMC01000002">
    <property type="protein sequence ID" value="THD68097.1"/>
    <property type="molecule type" value="Genomic_DNA"/>
</dbReference>
<feature type="domain" description="Tyr recombinase" evidence="6">
    <location>
        <begin position="91"/>
        <end position="263"/>
    </location>
</feature>
<dbReference type="AlphaFoldDB" id="A0A4S3M238"/>
<organism evidence="8 9">
    <name type="scientific">Robertkochia marina</name>
    <dbReference type="NCBI Taxonomy" id="1227945"/>
    <lineage>
        <taxon>Bacteria</taxon>
        <taxon>Pseudomonadati</taxon>
        <taxon>Bacteroidota</taxon>
        <taxon>Flavobacteriia</taxon>
        <taxon>Flavobacteriales</taxon>
        <taxon>Flavobacteriaceae</taxon>
        <taxon>Robertkochia</taxon>
    </lineage>
</organism>
<evidence type="ECO:0000313" key="9">
    <source>
        <dbReference type="Proteomes" id="UP000305939"/>
    </source>
</evidence>
<feature type="domain" description="Core-binding (CB)" evidence="7">
    <location>
        <begin position="1"/>
        <end position="74"/>
    </location>
</feature>
<protein>
    <submittedName>
        <fullName evidence="8">Integrase</fullName>
    </submittedName>
</protein>
<keyword evidence="3 5" id="KW-0238">DNA-binding</keyword>
<dbReference type="InterPro" id="IPR044068">
    <property type="entry name" value="CB"/>
</dbReference>